<dbReference type="AlphaFoldDB" id="A0A8E2E7F5"/>
<sequence length="55" mass="5885">MAISPPNHIAIIGAGLSVMSPAIELHMRSIPHTIYELREPSFQTSGALMLSANVL</sequence>
<dbReference type="Proteomes" id="UP000250266">
    <property type="component" value="Unassembled WGS sequence"/>
</dbReference>
<dbReference type="InterPro" id="IPR036188">
    <property type="entry name" value="FAD/NAD-bd_sf"/>
</dbReference>
<evidence type="ECO:0000313" key="1">
    <source>
        <dbReference type="EMBL" id="OCK78713.1"/>
    </source>
</evidence>
<dbReference type="EMBL" id="KV745044">
    <property type="protein sequence ID" value="OCK78713.1"/>
    <property type="molecule type" value="Genomic_DNA"/>
</dbReference>
<name>A0A8E2E7F5_9PEZI</name>
<gene>
    <name evidence="1" type="ORF">K432DRAFT_406224</name>
</gene>
<dbReference type="Gene3D" id="3.50.50.60">
    <property type="entry name" value="FAD/NAD(P)-binding domain"/>
    <property type="match status" value="1"/>
</dbReference>
<reference evidence="1 2" key="1">
    <citation type="journal article" date="2016" name="Nat. Commun.">
        <title>Ectomycorrhizal ecology is imprinted in the genome of the dominant symbiotic fungus Cenococcum geophilum.</title>
        <authorList>
            <consortium name="DOE Joint Genome Institute"/>
            <person name="Peter M."/>
            <person name="Kohler A."/>
            <person name="Ohm R.A."/>
            <person name="Kuo A."/>
            <person name="Krutzmann J."/>
            <person name="Morin E."/>
            <person name="Arend M."/>
            <person name="Barry K.W."/>
            <person name="Binder M."/>
            <person name="Choi C."/>
            <person name="Clum A."/>
            <person name="Copeland A."/>
            <person name="Grisel N."/>
            <person name="Haridas S."/>
            <person name="Kipfer T."/>
            <person name="LaButti K."/>
            <person name="Lindquist E."/>
            <person name="Lipzen A."/>
            <person name="Maire R."/>
            <person name="Meier B."/>
            <person name="Mihaltcheva S."/>
            <person name="Molinier V."/>
            <person name="Murat C."/>
            <person name="Poggeler S."/>
            <person name="Quandt C.A."/>
            <person name="Sperisen C."/>
            <person name="Tritt A."/>
            <person name="Tisserant E."/>
            <person name="Crous P.W."/>
            <person name="Henrissat B."/>
            <person name="Nehls U."/>
            <person name="Egli S."/>
            <person name="Spatafora J.W."/>
            <person name="Grigoriev I.V."/>
            <person name="Martin F.M."/>
        </authorList>
    </citation>
    <scope>NUCLEOTIDE SEQUENCE [LARGE SCALE GENOMIC DNA]</scope>
    <source>
        <strain evidence="1 2">CBS 459.81</strain>
    </source>
</reference>
<evidence type="ECO:0000313" key="2">
    <source>
        <dbReference type="Proteomes" id="UP000250266"/>
    </source>
</evidence>
<organism evidence="1 2">
    <name type="scientific">Lepidopterella palustris CBS 459.81</name>
    <dbReference type="NCBI Taxonomy" id="1314670"/>
    <lineage>
        <taxon>Eukaryota</taxon>
        <taxon>Fungi</taxon>
        <taxon>Dikarya</taxon>
        <taxon>Ascomycota</taxon>
        <taxon>Pezizomycotina</taxon>
        <taxon>Dothideomycetes</taxon>
        <taxon>Pleosporomycetidae</taxon>
        <taxon>Mytilinidiales</taxon>
        <taxon>Argynnaceae</taxon>
        <taxon>Lepidopterella</taxon>
    </lineage>
</organism>
<proteinExistence type="predicted"/>
<keyword evidence="2" id="KW-1185">Reference proteome</keyword>
<accession>A0A8E2E7F5</accession>
<protein>
    <submittedName>
        <fullName evidence="1">Uncharacterized protein</fullName>
    </submittedName>
</protein>